<evidence type="ECO:0000256" key="10">
    <source>
        <dbReference type="RuleBase" id="RU363036"/>
    </source>
</evidence>
<keyword evidence="3 10" id="KW-0436">Ligase</keyword>
<dbReference type="CDD" id="cd00806">
    <property type="entry name" value="TrpRS_core"/>
    <property type="match status" value="1"/>
</dbReference>
<dbReference type="InterPro" id="IPR050203">
    <property type="entry name" value="Trp-tRNA_synthetase"/>
</dbReference>
<dbReference type="GO" id="GO:0005829">
    <property type="term" value="C:cytosol"/>
    <property type="evidence" value="ECO:0007669"/>
    <property type="project" value="TreeGrafter"/>
</dbReference>
<keyword evidence="5 10" id="KW-0067">ATP-binding</keyword>
<name>A0A2M8EVM0_9BACT</name>
<organism evidence="11 12">
    <name type="scientific">Candidatus Shapirobacteria bacterium CG_4_9_14_0_2_um_filter_40_11</name>
    <dbReference type="NCBI Taxonomy" id="1974876"/>
    <lineage>
        <taxon>Bacteria</taxon>
        <taxon>Candidatus Shapironibacteriota</taxon>
    </lineage>
</organism>
<dbReference type="PANTHER" id="PTHR43766">
    <property type="entry name" value="TRYPTOPHAN--TRNA LIGASE, MITOCHONDRIAL"/>
    <property type="match status" value="1"/>
</dbReference>
<dbReference type="GO" id="GO:0004830">
    <property type="term" value="F:tryptophan-tRNA ligase activity"/>
    <property type="evidence" value="ECO:0007669"/>
    <property type="project" value="UniProtKB-UniRule"/>
</dbReference>
<evidence type="ECO:0000256" key="1">
    <source>
        <dbReference type="ARBA" id="ARBA00005594"/>
    </source>
</evidence>
<comment type="catalytic activity">
    <reaction evidence="8">
        <text>tRNA(Trp) + L-tryptophan + ATP = L-tryptophyl-tRNA(Trp) + AMP + diphosphate + H(+)</text>
        <dbReference type="Rhea" id="RHEA:24080"/>
        <dbReference type="Rhea" id="RHEA-COMP:9671"/>
        <dbReference type="Rhea" id="RHEA-COMP:9705"/>
        <dbReference type="ChEBI" id="CHEBI:15378"/>
        <dbReference type="ChEBI" id="CHEBI:30616"/>
        <dbReference type="ChEBI" id="CHEBI:33019"/>
        <dbReference type="ChEBI" id="CHEBI:57912"/>
        <dbReference type="ChEBI" id="CHEBI:78442"/>
        <dbReference type="ChEBI" id="CHEBI:78535"/>
        <dbReference type="ChEBI" id="CHEBI:456215"/>
        <dbReference type="EC" id="6.1.1.2"/>
    </reaction>
</comment>
<dbReference type="FunFam" id="1.10.240.10:FF:000005">
    <property type="entry name" value="Tryptophan--tRNA ligase"/>
    <property type="match status" value="1"/>
</dbReference>
<evidence type="ECO:0000256" key="8">
    <source>
        <dbReference type="ARBA" id="ARBA00049929"/>
    </source>
</evidence>
<dbReference type="EC" id="6.1.1.2" evidence="2 9"/>
<comment type="caution">
    <text evidence="11">The sequence shown here is derived from an EMBL/GenBank/DDBJ whole genome shotgun (WGS) entry which is preliminary data.</text>
</comment>
<dbReference type="InterPro" id="IPR014729">
    <property type="entry name" value="Rossmann-like_a/b/a_fold"/>
</dbReference>
<evidence type="ECO:0000256" key="7">
    <source>
        <dbReference type="ARBA" id="ARBA00023146"/>
    </source>
</evidence>
<dbReference type="Gene3D" id="1.10.240.10">
    <property type="entry name" value="Tyrosyl-Transfer RNA Synthetase"/>
    <property type="match status" value="1"/>
</dbReference>
<dbReference type="GO" id="GO:0005524">
    <property type="term" value="F:ATP binding"/>
    <property type="evidence" value="ECO:0007669"/>
    <property type="project" value="UniProtKB-KW"/>
</dbReference>
<accession>A0A2M8EVM0</accession>
<evidence type="ECO:0000256" key="4">
    <source>
        <dbReference type="ARBA" id="ARBA00022741"/>
    </source>
</evidence>
<keyword evidence="4 10" id="KW-0547">Nucleotide-binding</keyword>
<evidence type="ECO:0000256" key="6">
    <source>
        <dbReference type="ARBA" id="ARBA00022917"/>
    </source>
</evidence>
<dbReference type="NCBIfam" id="TIGR00233">
    <property type="entry name" value="trpS"/>
    <property type="match status" value="1"/>
</dbReference>
<dbReference type="InterPro" id="IPR002306">
    <property type="entry name" value="Trp-tRNA-ligase"/>
</dbReference>
<comment type="similarity">
    <text evidence="1 10">Belongs to the class-I aminoacyl-tRNA synthetase family.</text>
</comment>
<evidence type="ECO:0000313" key="11">
    <source>
        <dbReference type="EMBL" id="PJC29171.1"/>
    </source>
</evidence>
<evidence type="ECO:0000256" key="5">
    <source>
        <dbReference type="ARBA" id="ARBA00022840"/>
    </source>
</evidence>
<evidence type="ECO:0000313" key="12">
    <source>
        <dbReference type="Proteomes" id="UP000230885"/>
    </source>
</evidence>
<keyword evidence="7 10" id="KW-0030">Aminoacyl-tRNA synthetase</keyword>
<proteinExistence type="inferred from homology"/>
<dbReference type="AlphaFoldDB" id="A0A2M8EVM0"/>
<dbReference type="EMBL" id="PFSE01000006">
    <property type="protein sequence ID" value="PJC29171.1"/>
    <property type="molecule type" value="Genomic_DNA"/>
</dbReference>
<dbReference type="Proteomes" id="UP000230885">
    <property type="component" value="Unassembled WGS sequence"/>
</dbReference>
<protein>
    <recommendedName>
        <fullName evidence="2 9">Tryptophan--tRNA ligase</fullName>
        <ecNumber evidence="2 9">6.1.1.2</ecNumber>
    </recommendedName>
</protein>
<evidence type="ECO:0000256" key="3">
    <source>
        <dbReference type="ARBA" id="ARBA00022598"/>
    </source>
</evidence>
<dbReference type="Gene3D" id="3.40.50.620">
    <property type="entry name" value="HUPs"/>
    <property type="match status" value="1"/>
</dbReference>
<dbReference type="GO" id="GO:0006436">
    <property type="term" value="P:tryptophanyl-tRNA aminoacylation"/>
    <property type="evidence" value="ECO:0007669"/>
    <property type="project" value="UniProtKB-UniRule"/>
</dbReference>
<dbReference type="Pfam" id="PF00579">
    <property type="entry name" value="tRNA-synt_1b"/>
    <property type="match status" value="1"/>
</dbReference>
<dbReference type="PROSITE" id="PS00178">
    <property type="entry name" value="AA_TRNA_LIGASE_I"/>
    <property type="match status" value="1"/>
</dbReference>
<reference evidence="12" key="1">
    <citation type="submission" date="2017-09" db="EMBL/GenBank/DDBJ databases">
        <title>Depth-based differentiation of microbial function through sediment-hosted aquifers and enrichment of novel symbionts in the deep terrestrial subsurface.</title>
        <authorList>
            <person name="Probst A.J."/>
            <person name="Ladd B."/>
            <person name="Jarett J.K."/>
            <person name="Geller-Mcgrath D.E."/>
            <person name="Sieber C.M.K."/>
            <person name="Emerson J.B."/>
            <person name="Anantharaman K."/>
            <person name="Thomas B.C."/>
            <person name="Malmstrom R."/>
            <person name="Stieglmeier M."/>
            <person name="Klingl A."/>
            <person name="Woyke T."/>
            <person name="Ryan C.M."/>
            <person name="Banfield J.F."/>
        </authorList>
    </citation>
    <scope>NUCLEOTIDE SEQUENCE [LARGE SCALE GENOMIC DNA]</scope>
</reference>
<dbReference type="SUPFAM" id="SSF52374">
    <property type="entry name" value="Nucleotidylyl transferase"/>
    <property type="match status" value="1"/>
</dbReference>
<dbReference type="InterPro" id="IPR001412">
    <property type="entry name" value="aa-tRNA-synth_I_CS"/>
</dbReference>
<dbReference type="PRINTS" id="PR01039">
    <property type="entry name" value="TRNASYNTHTRP"/>
</dbReference>
<evidence type="ECO:0000256" key="2">
    <source>
        <dbReference type="ARBA" id="ARBA00013161"/>
    </source>
</evidence>
<sequence>MMEVINMTKKRVFSGLRPTNIVTLGNYLGAIKGQLELQEKEGYDCIYSVVDLHGITTPFDPKNLQEQIRNLVLDLLGAGLSPKKCHLMIQSQVPQHVELAYLLGTIYPVSRLEDLPTYKDKKMENPDYLNMGLLYYPVLMAADILLYKADTVPVGKDQVPHIEVTREFARKFNQMFGKTFPEPKEYLTTGAYVPSLKGEGKMSKSISGSYILLTDDLETIKKRLAGAPTDVGKGKKVPESGGVANLLELVKLFEGDEEFEEYGKQYVKEGIKYGGLKEKLAEAIYRELHPIQERRKEFEQQPKLVEEILAEGKTYCSQIAQETIREVKEKMGLIS</sequence>
<keyword evidence="6 10" id="KW-0648">Protein biosynthesis</keyword>
<gene>
    <name evidence="11" type="primary">trpS</name>
    <name evidence="11" type="ORF">CO053_00730</name>
</gene>
<dbReference type="InterPro" id="IPR002305">
    <property type="entry name" value="aa-tRNA-synth_Ic"/>
</dbReference>
<evidence type="ECO:0000256" key="9">
    <source>
        <dbReference type="NCBIfam" id="TIGR00233"/>
    </source>
</evidence>
<dbReference type="PANTHER" id="PTHR43766:SF1">
    <property type="entry name" value="TRYPTOPHAN--TRNA LIGASE, MITOCHONDRIAL"/>
    <property type="match status" value="1"/>
</dbReference>